<keyword evidence="1" id="KW-0547">Nucleotide-binding</keyword>
<dbReference type="Proteomes" id="UP000252733">
    <property type="component" value="Unassembled WGS sequence"/>
</dbReference>
<dbReference type="InterPro" id="IPR020845">
    <property type="entry name" value="AMP-binding_CS"/>
</dbReference>
<dbReference type="PANTHER" id="PTHR43272:SF33">
    <property type="entry name" value="AMP-BINDING DOMAIN-CONTAINING PROTEIN-RELATED"/>
    <property type="match status" value="1"/>
</dbReference>
<dbReference type="PANTHER" id="PTHR43272">
    <property type="entry name" value="LONG-CHAIN-FATTY-ACID--COA LIGASE"/>
    <property type="match status" value="1"/>
</dbReference>
<keyword evidence="2" id="KW-0067">ATP-binding</keyword>
<protein>
    <submittedName>
        <fullName evidence="5">Long-chain acyl-CoA synthetase</fullName>
    </submittedName>
</protein>
<dbReference type="SUPFAM" id="SSF56801">
    <property type="entry name" value="Acetyl-CoA synthetase-like"/>
    <property type="match status" value="1"/>
</dbReference>
<dbReference type="Gene3D" id="3.40.50.12780">
    <property type="entry name" value="N-terminal domain of ligase-like"/>
    <property type="match status" value="1"/>
</dbReference>
<reference evidence="5 6" key="1">
    <citation type="submission" date="2018-07" db="EMBL/GenBank/DDBJ databases">
        <title>Freshwater and sediment microbial communities from various areas in North America, analyzing microbe dynamics in response to fracking.</title>
        <authorList>
            <person name="Lamendella R."/>
        </authorList>
    </citation>
    <scope>NUCLEOTIDE SEQUENCE [LARGE SCALE GENOMIC DNA]</scope>
    <source>
        <strain evidence="5 6">160A</strain>
    </source>
</reference>
<comment type="caution">
    <text evidence="5">The sequence shown here is derived from an EMBL/GenBank/DDBJ whole genome shotgun (WGS) entry which is preliminary data.</text>
</comment>
<evidence type="ECO:0000313" key="5">
    <source>
        <dbReference type="EMBL" id="RCW39352.1"/>
    </source>
</evidence>
<dbReference type="EMBL" id="QPIZ01000001">
    <property type="protein sequence ID" value="RCW39352.1"/>
    <property type="molecule type" value="Genomic_DNA"/>
</dbReference>
<evidence type="ECO:0000313" key="6">
    <source>
        <dbReference type="Proteomes" id="UP000252733"/>
    </source>
</evidence>
<dbReference type="InterPro" id="IPR042099">
    <property type="entry name" value="ANL_N_sf"/>
</dbReference>
<dbReference type="InterPro" id="IPR045851">
    <property type="entry name" value="AMP-bd_C_sf"/>
</dbReference>
<dbReference type="PROSITE" id="PS00455">
    <property type="entry name" value="AMP_BINDING"/>
    <property type="match status" value="1"/>
</dbReference>
<evidence type="ECO:0000256" key="3">
    <source>
        <dbReference type="ARBA" id="ARBA00024484"/>
    </source>
</evidence>
<accession>A0A368VE69</accession>
<evidence type="ECO:0000259" key="4">
    <source>
        <dbReference type="Pfam" id="PF00501"/>
    </source>
</evidence>
<dbReference type="GO" id="GO:0016020">
    <property type="term" value="C:membrane"/>
    <property type="evidence" value="ECO:0007669"/>
    <property type="project" value="TreeGrafter"/>
</dbReference>
<comment type="catalytic activity">
    <reaction evidence="3">
        <text>a long-chain fatty acid + ATP + CoA = a long-chain fatty acyl-CoA + AMP + diphosphate</text>
        <dbReference type="Rhea" id="RHEA:15421"/>
        <dbReference type="ChEBI" id="CHEBI:30616"/>
        <dbReference type="ChEBI" id="CHEBI:33019"/>
        <dbReference type="ChEBI" id="CHEBI:57287"/>
        <dbReference type="ChEBI" id="CHEBI:57560"/>
        <dbReference type="ChEBI" id="CHEBI:83139"/>
        <dbReference type="ChEBI" id="CHEBI:456215"/>
        <dbReference type="EC" id="6.2.1.3"/>
    </reaction>
    <physiologicalReaction direction="left-to-right" evidence="3">
        <dbReference type="Rhea" id="RHEA:15422"/>
    </physiologicalReaction>
</comment>
<gene>
    <name evidence="5" type="ORF">DFO77_101122</name>
</gene>
<dbReference type="InterPro" id="IPR000873">
    <property type="entry name" value="AMP-dep_synth/lig_dom"/>
</dbReference>
<dbReference type="Pfam" id="PF00501">
    <property type="entry name" value="AMP-binding"/>
    <property type="match status" value="1"/>
</dbReference>
<evidence type="ECO:0000256" key="1">
    <source>
        <dbReference type="ARBA" id="ARBA00022741"/>
    </source>
</evidence>
<dbReference type="Gene3D" id="3.30.300.30">
    <property type="match status" value="1"/>
</dbReference>
<dbReference type="AlphaFoldDB" id="A0A368VE69"/>
<dbReference type="GO" id="GO:0004467">
    <property type="term" value="F:long-chain fatty acid-CoA ligase activity"/>
    <property type="evidence" value="ECO:0007669"/>
    <property type="project" value="UniProtKB-EC"/>
</dbReference>
<keyword evidence="6" id="KW-1185">Reference proteome</keyword>
<dbReference type="GO" id="GO:0005524">
    <property type="term" value="F:ATP binding"/>
    <property type="evidence" value="ECO:0007669"/>
    <property type="project" value="UniProtKB-KW"/>
</dbReference>
<feature type="domain" description="AMP-dependent synthetase/ligase" evidence="4">
    <location>
        <begin position="41"/>
        <end position="435"/>
    </location>
</feature>
<evidence type="ECO:0000256" key="2">
    <source>
        <dbReference type="ARBA" id="ARBA00022840"/>
    </source>
</evidence>
<sequence>MLFRFYDTPCPVNKILPDLIRYNQNNQKMEQNGYIGLVKSALENYSELPAFSDFKGDTITFREVGKYLYRCHRVYKALGIKEGDKVALIGRNSTNWALSYLGAVTYGAVVVPILPDFSPSDINHIVNHSGSVLLFTTDNIFEKIDETKMPGLKGIISVNDFSVLVDNHEKVQKAVEKARQEVKELGDSFNVSKIKFFEPKSGDLMVLSYTSGTSGFSKGVLLPHRSIWSNVQYARDKFDVVPGERFVSFLPLAHAYGCLFEFLWPFTEGCHITFLSRTPSPAIITEAFRKVKPHLILSVPLILEKIFKKQILPKLEKGSMKTLLKVPILNKVVYGKIKDRLVDVFGGEFREMIVGGAALNRDVELFLRKIGFPLTIGYGMTECGPLISYAPWNGTKAHSAGQIVHRMEVKIDSDDPYNKVGEILVKGENNMLGYYKNKQATDDMIDSDGWLHTGDLGVMDQDNFIFIKGRSKNMILGASGQNIYPEEIEAVINNKEYVQECLVREDDGKIEALVYPDYESVDAQNLGDEDIERILQNIKKEVNQELPAFMNISKIVLFPEEFEKTPKKSIKRYKYMS</sequence>
<name>A0A368VE69_9BACT</name>
<proteinExistence type="predicted"/>
<dbReference type="Pfam" id="PF23562">
    <property type="entry name" value="AMP-binding_C_3"/>
    <property type="match status" value="1"/>
</dbReference>
<organism evidence="5 6">
    <name type="scientific">Marinilabilia salmonicolor</name>
    <dbReference type="NCBI Taxonomy" id="989"/>
    <lineage>
        <taxon>Bacteria</taxon>
        <taxon>Pseudomonadati</taxon>
        <taxon>Bacteroidota</taxon>
        <taxon>Bacteroidia</taxon>
        <taxon>Marinilabiliales</taxon>
        <taxon>Marinilabiliaceae</taxon>
        <taxon>Marinilabilia</taxon>
    </lineage>
</organism>